<dbReference type="EMBL" id="BDFD01000015">
    <property type="protein sequence ID" value="GAV20757.1"/>
    <property type="molecule type" value="Genomic_DNA"/>
</dbReference>
<reference evidence="3 4" key="1">
    <citation type="journal article" date="2017" name="Arch. Microbiol.">
        <title>Mariprofundus micogutta sp. nov., a novel iron-oxidizing zetaproteobacterium isolated from a deep-sea hydrothermal field at the Bayonnaise knoll of the Izu-Ogasawara arc, and a description of Mariprofundales ord. nov. and Zetaproteobacteria classis nov.</title>
        <authorList>
            <person name="Makita H."/>
            <person name="Tanaka E."/>
            <person name="Mitsunobu S."/>
            <person name="Miyazaki M."/>
            <person name="Nunoura T."/>
            <person name="Uematsu K."/>
            <person name="Takaki Y."/>
            <person name="Nishi S."/>
            <person name="Shimamura S."/>
            <person name="Takai K."/>
        </authorList>
    </citation>
    <scope>NUCLEOTIDE SEQUENCE [LARGE SCALE GENOMIC DNA]</scope>
    <source>
        <strain evidence="3 4">ET2</strain>
    </source>
</reference>
<evidence type="ECO:0000256" key="1">
    <source>
        <dbReference type="SAM" id="Phobius"/>
    </source>
</evidence>
<feature type="domain" description="Cytochrome c assembly protein" evidence="2">
    <location>
        <begin position="63"/>
        <end position="268"/>
    </location>
</feature>
<dbReference type="Proteomes" id="UP000231632">
    <property type="component" value="Unassembled WGS sequence"/>
</dbReference>
<dbReference type="OrthoDB" id="5291860at2"/>
<dbReference type="PANTHER" id="PTHR38034">
    <property type="entry name" value="INNER MEMBRANE PROTEIN YPJD"/>
    <property type="match status" value="1"/>
</dbReference>
<gene>
    <name evidence="3" type="ORF">MMIC_P1730</name>
</gene>
<keyword evidence="1" id="KW-0812">Transmembrane</keyword>
<sequence>MTSTIFFSSAGLISLICAAIVWRGSSQTQSDRSNSANTIVGLMAVAIGLNIWAIHLVDSVTAEGINFTLATGVAVSTLIVQCIYTLGVIRHGIQGLGLFLLPATAIPLFIIPVLPEAHAANWVHTSSLLETSHLLLSLISYAVLTLAAIHALMQILLDRALKKKRMSKMIQALPSLVSIERHMMAQVKAATILIALSILTGLVWQWVEYQHFALLNHKVLLAIFTLAVLITLMVKRQQASWPTRLASRAVLTAYTLLMLAYFGVKLITSWVN</sequence>
<feature type="transmembrane region" description="Helical" evidence="1">
    <location>
        <begin position="134"/>
        <end position="157"/>
    </location>
</feature>
<evidence type="ECO:0000313" key="4">
    <source>
        <dbReference type="Proteomes" id="UP000231632"/>
    </source>
</evidence>
<keyword evidence="4" id="KW-1185">Reference proteome</keyword>
<feature type="transmembrane region" description="Helical" evidence="1">
    <location>
        <begin position="6"/>
        <end position="24"/>
    </location>
</feature>
<dbReference type="Pfam" id="PF01578">
    <property type="entry name" value="Cytochrom_C_asm"/>
    <property type="match status" value="1"/>
</dbReference>
<dbReference type="GO" id="GO:0017004">
    <property type="term" value="P:cytochrome complex assembly"/>
    <property type="evidence" value="ECO:0007669"/>
    <property type="project" value="InterPro"/>
</dbReference>
<feature type="transmembrane region" description="Helical" evidence="1">
    <location>
        <begin position="36"/>
        <end position="55"/>
    </location>
</feature>
<dbReference type="RefSeq" id="WP_072660065.1">
    <property type="nucleotide sequence ID" value="NZ_BDFD01000015.1"/>
</dbReference>
<organism evidence="3 4">
    <name type="scientific">Mariprofundus micogutta</name>
    <dbReference type="NCBI Taxonomy" id="1921010"/>
    <lineage>
        <taxon>Bacteria</taxon>
        <taxon>Pseudomonadati</taxon>
        <taxon>Pseudomonadota</taxon>
        <taxon>Candidatius Mariprofundia</taxon>
        <taxon>Mariprofundales</taxon>
        <taxon>Mariprofundaceae</taxon>
        <taxon>Mariprofundus</taxon>
    </lineage>
</organism>
<dbReference type="InterPro" id="IPR052372">
    <property type="entry name" value="YpjD/HemX"/>
</dbReference>
<feature type="transmembrane region" description="Helical" evidence="1">
    <location>
        <begin position="67"/>
        <end position="89"/>
    </location>
</feature>
<keyword evidence="1" id="KW-0472">Membrane</keyword>
<feature type="transmembrane region" description="Helical" evidence="1">
    <location>
        <begin position="189"/>
        <end position="207"/>
    </location>
</feature>
<evidence type="ECO:0000313" key="3">
    <source>
        <dbReference type="EMBL" id="GAV20757.1"/>
    </source>
</evidence>
<accession>A0A1L8CPD1</accession>
<dbReference type="STRING" id="1921010.MMIC_P1730"/>
<dbReference type="GO" id="GO:0020037">
    <property type="term" value="F:heme binding"/>
    <property type="evidence" value="ECO:0007669"/>
    <property type="project" value="InterPro"/>
</dbReference>
<dbReference type="PANTHER" id="PTHR38034:SF1">
    <property type="entry name" value="INNER MEMBRANE PROTEIN YPJD"/>
    <property type="match status" value="1"/>
</dbReference>
<feature type="transmembrane region" description="Helical" evidence="1">
    <location>
        <begin position="245"/>
        <end position="264"/>
    </location>
</feature>
<feature type="transmembrane region" description="Helical" evidence="1">
    <location>
        <begin position="213"/>
        <end position="233"/>
    </location>
</feature>
<keyword evidence="1" id="KW-1133">Transmembrane helix</keyword>
<comment type="caution">
    <text evidence="3">The sequence shown here is derived from an EMBL/GenBank/DDBJ whole genome shotgun (WGS) entry which is preliminary data.</text>
</comment>
<dbReference type="InterPro" id="IPR002541">
    <property type="entry name" value="Cyt_c_assembly"/>
</dbReference>
<feature type="transmembrane region" description="Helical" evidence="1">
    <location>
        <begin position="96"/>
        <end position="114"/>
    </location>
</feature>
<proteinExistence type="predicted"/>
<evidence type="ECO:0000259" key="2">
    <source>
        <dbReference type="Pfam" id="PF01578"/>
    </source>
</evidence>
<dbReference type="AlphaFoldDB" id="A0A1L8CPD1"/>
<protein>
    <submittedName>
        <fullName evidence="3">Inner membrane protein YpjD</fullName>
    </submittedName>
</protein>
<name>A0A1L8CPD1_9PROT</name>